<dbReference type="Gene3D" id="3.30.420.610">
    <property type="entry name" value="LOTUS domain-like"/>
    <property type="match status" value="1"/>
</dbReference>
<protein>
    <submittedName>
        <fullName evidence="2">Tudor domain</fullName>
    </submittedName>
</protein>
<dbReference type="AlphaFoldDB" id="A0A5E4NJE9"/>
<dbReference type="InterPro" id="IPR002999">
    <property type="entry name" value="Tudor"/>
</dbReference>
<dbReference type="SUPFAM" id="SSF63748">
    <property type="entry name" value="Tudor/PWWP/MBT"/>
    <property type="match status" value="2"/>
</dbReference>
<dbReference type="OrthoDB" id="10034606at2759"/>
<dbReference type="Gene3D" id="2.40.50.90">
    <property type="match status" value="1"/>
</dbReference>
<dbReference type="CDD" id="cd20379">
    <property type="entry name" value="Tudor_dTUD-like"/>
    <property type="match status" value="1"/>
</dbReference>
<dbReference type="Gene3D" id="2.30.30.140">
    <property type="match status" value="2"/>
</dbReference>
<dbReference type="EMBL" id="CABPRJ010002373">
    <property type="protein sequence ID" value="VVC43856.1"/>
    <property type="molecule type" value="Genomic_DNA"/>
</dbReference>
<dbReference type="PANTHER" id="PTHR22948:SF76">
    <property type="entry name" value="FI20010P1-RELATED"/>
    <property type="match status" value="1"/>
</dbReference>
<accession>A0A5E4NJE9</accession>
<dbReference type="Proteomes" id="UP000325440">
    <property type="component" value="Unassembled WGS sequence"/>
</dbReference>
<organism evidence="2 3">
    <name type="scientific">Cinara cedri</name>
    <dbReference type="NCBI Taxonomy" id="506608"/>
    <lineage>
        <taxon>Eukaryota</taxon>
        <taxon>Metazoa</taxon>
        <taxon>Ecdysozoa</taxon>
        <taxon>Arthropoda</taxon>
        <taxon>Hexapoda</taxon>
        <taxon>Insecta</taxon>
        <taxon>Pterygota</taxon>
        <taxon>Neoptera</taxon>
        <taxon>Paraneoptera</taxon>
        <taxon>Hemiptera</taxon>
        <taxon>Sternorrhyncha</taxon>
        <taxon>Aphidomorpha</taxon>
        <taxon>Aphidoidea</taxon>
        <taxon>Aphididae</taxon>
        <taxon>Lachninae</taxon>
        <taxon>Cinara</taxon>
    </lineage>
</organism>
<proteinExistence type="predicted"/>
<evidence type="ECO:0000259" key="1">
    <source>
        <dbReference type="PROSITE" id="PS50304"/>
    </source>
</evidence>
<dbReference type="PANTHER" id="PTHR22948">
    <property type="entry name" value="TUDOR DOMAIN CONTAINING PROTEIN"/>
    <property type="match status" value="1"/>
</dbReference>
<dbReference type="InterPro" id="IPR050621">
    <property type="entry name" value="Tudor_domain_containing"/>
</dbReference>
<dbReference type="InterPro" id="IPR041966">
    <property type="entry name" value="LOTUS-like"/>
</dbReference>
<dbReference type="InterPro" id="IPR035437">
    <property type="entry name" value="SNase_OB-fold_sf"/>
</dbReference>
<evidence type="ECO:0000313" key="2">
    <source>
        <dbReference type="EMBL" id="VVC43856.1"/>
    </source>
</evidence>
<evidence type="ECO:0000313" key="3">
    <source>
        <dbReference type="Proteomes" id="UP000325440"/>
    </source>
</evidence>
<gene>
    <name evidence="2" type="ORF">CINCED_3A011402</name>
</gene>
<reference evidence="2 3" key="1">
    <citation type="submission" date="2019-08" db="EMBL/GenBank/DDBJ databases">
        <authorList>
            <person name="Alioto T."/>
            <person name="Alioto T."/>
            <person name="Gomez Garrido J."/>
        </authorList>
    </citation>
    <scope>NUCLEOTIDE SEQUENCE [LARGE SCALE GENOMIC DNA]</scope>
</reference>
<sequence length="600" mass="69493">MTNLNESWLLNNDTSNISMNIKKHIKNGRHRTKSCFTHDPTDLEDTNILEYAGIDHIKPLQKYVEEMNLEKVEFSVFRCQSKSKIPAYYANIKQGDTSLASSFPEKYSLPEVAEQIAARNALSILKKTHSFKNIPITENMEVVAERLEKELQKNYAGLFCDKVEDIYKKVYNECLPSDWLTHLNKFTLNITINNLPKQNKSILYYTTPEEKKKLEEIFDNSVTDINLPLMKLIDKTERSVTVTCVDSNKTFWIMFVHDRINDDFDTLFKLMNTPDEFKHFNKMFNIEIFDIYAIQIENEWYRYQVSRIEDDTVTGVCIDLGMEWYVSKSSVMFLPQKFMSTPSQAIKCSLSSLFFAPYFKVANEVFQKILFGNEFTAVPDNIESEIPMITLYNGKCNMNKMVLKAIVDNSNFDQIDGMCKGIQFAFVSEGYVYIHPPNDTLLIMESILDSISISRPLDQLYSKKSISPHKLYLVKCTELGMWSRAVIDDFIFPDQKFKVYFVDYGNYGYIDQDKLIDLQSVDVLLASISPQALKVEFNLFPPEKLTDKLCRALHEMIHEKSLDVKVVSTNNNDIQIVDIFDADDPAEDRVSFNIQLYQSV</sequence>
<dbReference type="Pfam" id="PF00567">
    <property type="entry name" value="TUDOR"/>
    <property type="match status" value="2"/>
</dbReference>
<keyword evidence="3" id="KW-1185">Reference proteome</keyword>
<dbReference type="PROSITE" id="PS50304">
    <property type="entry name" value="TUDOR"/>
    <property type="match status" value="1"/>
</dbReference>
<name>A0A5E4NJE9_9HEMI</name>
<feature type="domain" description="Tudor" evidence="1">
    <location>
        <begin position="465"/>
        <end position="525"/>
    </location>
</feature>
<dbReference type="GO" id="GO:0005737">
    <property type="term" value="C:cytoplasm"/>
    <property type="evidence" value="ECO:0007669"/>
    <property type="project" value="UniProtKB-ARBA"/>
</dbReference>